<keyword evidence="4" id="KW-0808">Transferase</keyword>
<keyword evidence="6" id="KW-0819">tRNA processing</keyword>
<evidence type="ECO:0000256" key="6">
    <source>
        <dbReference type="ARBA" id="ARBA00022694"/>
    </source>
</evidence>
<dbReference type="SUPFAM" id="SSF111278">
    <property type="entry name" value="SSo0622-like"/>
    <property type="match status" value="1"/>
</dbReference>
<evidence type="ECO:0000256" key="7">
    <source>
        <dbReference type="ARBA" id="ARBA00030554"/>
    </source>
</evidence>
<gene>
    <name evidence="11" type="ORF">N0V91_002033</name>
</gene>
<evidence type="ECO:0000256" key="8">
    <source>
        <dbReference type="ARBA" id="ARBA00049202"/>
    </source>
</evidence>
<evidence type="ECO:0000256" key="4">
    <source>
        <dbReference type="ARBA" id="ARBA00022679"/>
    </source>
</evidence>
<evidence type="ECO:0000313" key="12">
    <source>
        <dbReference type="Proteomes" id="UP001140510"/>
    </source>
</evidence>
<dbReference type="PANTHER" id="PTHR48418">
    <property type="entry name" value="TRNA WYBUTOSINE-SYNTHESIZING PROTEIN 3"/>
    <property type="match status" value="1"/>
</dbReference>
<dbReference type="AlphaFoldDB" id="A0A9W8ZJQ6"/>
<comment type="caution">
    <text evidence="11">The sequence shown here is derived from an EMBL/GenBank/DDBJ whole genome shotgun (WGS) entry which is preliminary data.</text>
</comment>
<keyword evidence="3" id="KW-0489">Methyltransferase</keyword>
<evidence type="ECO:0000256" key="3">
    <source>
        <dbReference type="ARBA" id="ARBA00022603"/>
    </source>
</evidence>
<feature type="region of interest" description="Disordered" evidence="9">
    <location>
        <begin position="250"/>
        <end position="311"/>
    </location>
</feature>
<evidence type="ECO:0000256" key="5">
    <source>
        <dbReference type="ARBA" id="ARBA00022691"/>
    </source>
</evidence>
<feature type="compositionally biased region" description="Polar residues" evidence="9">
    <location>
        <begin position="283"/>
        <end position="293"/>
    </location>
</feature>
<accession>A0A9W8ZJQ6</accession>
<sequence>MTSRFIARKQKILEQLDAPDGEYHDLSPKGSIDAPIRELIGEINGLDGIVTTSSCSGRISVFLEGRKADGNASNLPEEGEESRAGPGGKGGGGTWLFISHEPVEVPTASSPIDFMSKFGLQKASDGELVRSDAQRRFVHLKFEPMILHILSATHDDAQRVLNAGMGAGYRESGAVSLGPSKSGEANPVVAIRSTGYSFDSIVGYQDETGRNISLMNEAHLRTLVCIANERFKINEERIARFRTQLLESYKPVPTQRSGNSKPDWEDADVRKQRKRAEGLARQQALQNSISEQKASTENDSLKVDGIGGILS</sequence>
<dbReference type="EC" id="2.1.1.282" evidence="2"/>
<feature type="domain" description="tRNA wybutosine-synthesizing protein" evidence="10">
    <location>
        <begin position="8"/>
        <end position="246"/>
    </location>
</feature>
<dbReference type="InterPro" id="IPR003827">
    <property type="entry name" value="tRNA_yW-synthesising"/>
</dbReference>
<protein>
    <recommendedName>
        <fullName evidence="2">tRNA(Phe) 7-[(3-amino-3-carboxypropyl)-4-demethylwyosine(37)-N(4)]-methyltransferase</fullName>
        <ecNumber evidence="2">2.1.1.282</ecNumber>
    </recommendedName>
    <alternativeName>
        <fullName evidence="7">tRNA(Phe) 7-((3-amino-3-carboxypropyl)-4-demethylwyosine(37)-N(4))-methyltransferase</fullName>
    </alternativeName>
</protein>
<keyword evidence="12" id="KW-1185">Reference proteome</keyword>
<dbReference type="GO" id="GO:0008033">
    <property type="term" value="P:tRNA processing"/>
    <property type="evidence" value="ECO:0007669"/>
    <property type="project" value="UniProtKB-KW"/>
</dbReference>
<evidence type="ECO:0000256" key="9">
    <source>
        <dbReference type="SAM" id="MobiDB-lite"/>
    </source>
</evidence>
<name>A0A9W8ZJQ6_9PLEO</name>
<dbReference type="OrthoDB" id="263283at2759"/>
<dbReference type="Pfam" id="PF02676">
    <property type="entry name" value="TYW3"/>
    <property type="match status" value="1"/>
</dbReference>
<dbReference type="Gene3D" id="3.30.1960.10">
    <property type="entry name" value="tRNA wybutosine-synthesizing-like"/>
    <property type="match status" value="1"/>
</dbReference>
<dbReference type="PANTHER" id="PTHR48418:SF1">
    <property type="entry name" value="TRNA WYBUTOSINE-SYNTHESIZING PROTEIN 3"/>
    <property type="match status" value="1"/>
</dbReference>
<feature type="region of interest" description="Disordered" evidence="9">
    <location>
        <begin position="69"/>
        <end position="92"/>
    </location>
</feature>
<feature type="compositionally biased region" description="Basic and acidic residues" evidence="9">
    <location>
        <begin position="262"/>
        <end position="278"/>
    </location>
</feature>
<dbReference type="InterPro" id="IPR036602">
    <property type="entry name" value="tRNA_yW-synthesising-like_sf"/>
</dbReference>
<comment type="catalytic activity">
    <reaction evidence="8">
        <text>4-demethyl-7-[(3S)-3-amino-3-carboxypropyl]wyosine(37) in tRNA(Phe) + S-adenosyl-L-methionine = 7-[(3S)-3-amino-3-carboxypropyl]wyosine(37) in tRNA(Phe) + S-adenosyl-L-homocysteine + H(+)</text>
        <dbReference type="Rhea" id="RHEA:36635"/>
        <dbReference type="Rhea" id="RHEA-COMP:10378"/>
        <dbReference type="Rhea" id="RHEA-COMP:10379"/>
        <dbReference type="ChEBI" id="CHEBI:15378"/>
        <dbReference type="ChEBI" id="CHEBI:57856"/>
        <dbReference type="ChEBI" id="CHEBI:59789"/>
        <dbReference type="ChEBI" id="CHEBI:73543"/>
        <dbReference type="ChEBI" id="CHEBI:73550"/>
        <dbReference type="EC" id="2.1.1.282"/>
    </reaction>
</comment>
<evidence type="ECO:0000256" key="2">
    <source>
        <dbReference type="ARBA" id="ARBA00012750"/>
    </source>
</evidence>
<organism evidence="11 12">
    <name type="scientific">Didymella pomorum</name>
    <dbReference type="NCBI Taxonomy" id="749634"/>
    <lineage>
        <taxon>Eukaryota</taxon>
        <taxon>Fungi</taxon>
        <taxon>Dikarya</taxon>
        <taxon>Ascomycota</taxon>
        <taxon>Pezizomycotina</taxon>
        <taxon>Dothideomycetes</taxon>
        <taxon>Pleosporomycetidae</taxon>
        <taxon>Pleosporales</taxon>
        <taxon>Pleosporineae</taxon>
        <taxon>Didymellaceae</taxon>
        <taxon>Didymella</taxon>
    </lineage>
</organism>
<comment type="similarity">
    <text evidence="1">Belongs to the TYW3 family.</text>
</comment>
<dbReference type="GO" id="GO:0008168">
    <property type="term" value="F:methyltransferase activity"/>
    <property type="evidence" value="ECO:0007669"/>
    <property type="project" value="UniProtKB-KW"/>
</dbReference>
<evidence type="ECO:0000256" key="1">
    <source>
        <dbReference type="ARBA" id="ARBA00008569"/>
    </source>
</evidence>
<dbReference type="GO" id="GO:0032259">
    <property type="term" value="P:methylation"/>
    <property type="evidence" value="ECO:0007669"/>
    <property type="project" value="UniProtKB-KW"/>
</dbReference>
<keyword evidence="5" id="KW-0949">S-adenosyl-L-methionine</keyword>
<dbReference type="Proteomes" id="UP001140510">
    <property type="component" value="Unassembled WGS sequence"/>
</dbReference>
<proteinExistence type="inferred from homology"/>
<dbReference type="EMBL" id="JAPEVA010000008">
    <property type="protein sequence ID" value="KAJ4410546.1"/>
    <property type="molecule type" value="Genomic_DNA"/>
</dbReference>
<evidence type="ECO:0000313" key="11">
    <source>
        <dbReference type="EMBL" id="KAJ4410546.1"/>
    </source>
</evidence>
<evidence type="ECO:0000259" key="10">
    <source>
        <dbReference type="Pfam" id="PF02676"/>
    </source>
</evidence>
<reference evidence="11" key="1">
    <citation type="submission" date="2022-10" db="EMBL/GenBank/DDBJ databases">
        <title>Tapping the CABI collections for fungal endophytes: first genome assemblies for Collariella, Neodidymelliopsis, Ascochyta clinopodiicola, Didymella pomorum, Didymosphaeria variabile, Neocosmospora piperis and Neocucurbitaria cava.</title>
        <authorList>
            <person name="Hill R."/>
        </authorList>
    </citation>
    <scope>NUCLEOTIDE SEQUENCE</scope>
    <source>
        <strain evidence="11">IMI 355091</strain>
    </source>
</reference>